<dbReference type="eggNOG" id="COG3547">
    <property type="taxonomic scope" value="Bacteria"/>
</dbReference>
<sequence length="195" mass="20681">MDRVSGTDTVVWAIDMTAPESALLRGALFSRGQHVRYVPGRVVHNMTGAFAGEGTTDARDVMVIAAASDEEIYDHLRGHGVRRPTIPKMIAEARAAAAAQTVTLPGEATTARLLQQAAASLMVLTRQIAELDEQITEVPNRESAVLLGRSPPHKALEQLRSAVGEIHAALCLHGSHVSVVDVPGLCHRAVGSSTV</sequence>
<dbReference type="GO" id="GO:0003677">
    <property type="term" value="F:DNA binding"/>
    <property type="evidence" value="ECO:0007669"/>
    <property type="project" value="InterPro"/>
</dbReference>
<name>M0QEX7_9ACTN</name>
<organism evidence="2 3">
    <name type="scientific">Gordonia soli NBRC 108243</name>
    <dbReference type="NCBI Taxonomy" id="1223545"/>
    <lineage>
        <taxon>Bacteria</taxon>
        <taxon>Bacillati</taxon>
        <taxon>Actinomycetota</taxon>
        <taxon>Actinomycetes</taxon>
        <taxon>Mycobacteriales</taxon>
        <taxon>Gordoniaceae</taxon>
        <taxon>Gordonia</taxon>
    </lineage>
</organism>
<feature type="domain" description="Transposase IS110-like N-terminal" evidence="1">
    <location>
        <begin position="7"/>
        <end position="67"/>
    </location>
</feature>
<keyword evidence="3" id="KW-1185">Reference proteome</keyword>
<dbReference type="GO" id="GO:0004803">
    <property type="term" value="F:transposase activity"/>
    <property type="evidence" value="ECO:0007669"/>
    <property type="project" value="InterPro"/>
</dbReference>
<dbReference type="Pfam" id="PF01548">
    <property type="entry name" value="DEDD_Tnp_IS110"/>
    <property type="match status" value="1"/>
</dbReference>
<protein>
    <recommendedName>
        <fullName evidence="1">Transposase IS110-like N-terminal domain-containing protein</fullName>
    </recommendedName>
</protein>
<evidence type="ECO:0000313" key="3">
    <source>
        <dbReference type="Proteomes" id="UP000011666"/>
    </source>
</evidence>
<gene>
    <name evidence="2" type="ORF">GS4_06_00110</name>
</gene>
<accession>M0QEX7</accession>
<dbReference type="Proteomes" id="UP000011666">
    <property type="component" value="Unassembled WGS sequence"/>
</dbReference>
<dbReference type="EMBL" id="BANX01000006">
    <property type="protein sequence ID" value="GAC67165.1"/>
    <property type="molecule type" value="Genomic_DNA"/>
</dbReference>
<evidence type="ECO:0000313" key="2">
    <source>
        <dbReference type="EMBL" id="GAC67165.1"/>
    </source>
</evidence>
<reference evidence="2 3" key="1">
    <citation type="submission" date="2013-01" db="EMBL/GenBank/DDBJ databases">
        <title>Whole genome shotgun sequence of Gordonia soli NBRC 108243.</title>
        <authorList>
            <person name="Isaki-Nakamura S."/>
            <person name="Hosoyama A."/>
            <person name="Tsuchikane K."/>
            <person name="Ando Y."/>
            <person name="Baba S."/>
            <person name="Ohji S."/>
            <person name="Hamada M."/>
            <person name="Tamura T."/>
            <person name="Yamazoe A."/>
            <person name="Yamazaki S."/>
            <person name="Fujita N."/>
        </authorList>
    </citation>
    <scope>NUCLEOTIDE SEQUENCE [LARGE SCALE GENOMIC DNA]</scope>
    <source>
        <strain evidence="2 3">NBRC 108243</strain>
    </source>
</reference>
<evidence type="ECO:0000259" key="1">
    <source>
        <dbReference type="Pfam" id="PF01548"/>
    </source>
</evidence>
<comment type="caution">
    <text evidence="2">The sequence shown here is derived from an EMBL/GenBank/DDBJ whole genome shotgun (WGS) entry which is preliminary data.</text>
</comment>
<proteinExistence type="predicted"/>
<dbReference type="STRING" id="1223545.GS4_06_00110"/>
<dbReference type="GO" id="GO:0006313">
    <property type="term" value="P:DNA transposition"/>
    <property type="evidence" value="ECO:0007669"/>
    <property type="project" value="InterPro"/>
</dbReference>
<dbReference type="InterPro" id="IPR002525">
    <property type="entry name" value="Transp_IS110-like_N"/>
</dbReference>
<dbReference type="AlphaFoldDB" id="M0QEX7"/>